<dbReference type="InterPro" id="IPR004220">
    <property type="entry name" value="5-COMe_2-OHmuconate_Isoase"/>
</dbReference>
<accession>A0A0N0GVC7</accession>
<dbReference type="RefSeq" id="WP_053927882.1">
    <property type="nucleotide sequence ID" value="NZ_LGKG01000196.1"/>
</dbReference>
<dbReference type="SUPFAM" id="SSF55331">
    <property type="entry name" value="Tautomerase/MIF"/>
    <property type="match status" value="1"/>
</dbReference>
<dbReference type="Proteomes" id="UP000037982">
    <property type="component" value="Unassembled WGS sequence"/>
</dbReference>
<dbReference type="Pfam" id="PF02962">
    <property type="entry name" value="CHMI"/>
    <property type="match status" value="1"/>
</dbReference>
<gene>
    <name evidence="1" type="ORF">ADL29_37165</name>
</gene>
<dbReference type="PANTHER" id="PTHR37950:SF1">
    <property type="entry name" value="4-HYDROXYPHENYLACETATE CATABOLISM PROTEIN"/>
    <property type="match status" value="1"/>
</dbReference>
<keyword evidence="1" id="KW-0413">Isomerase</keyword>
<name>A0A0N0GVC7_9ACTN</name>
<dbReference type="PANTHER" id="PTHR37950">
    <property type="entry name" value="4-HYDROXYPHENYLACETATE CATABOLISM PROTEIN"/>
    <property type="match status" value="1"/>
</dbReference>
<dbReference type="InterPro" id="IPR014347">
    <property type="entry name" value="Tautomerase/MIF_sf"/>
</dbReference>
<dbReference type="Gene3D" id="3.30.429.10">
    <property type="entry name" value="Macrophage Migration Inhibitory Factor"/>
    <property type="match status" value="1"/>
</dbReference>
<protein>
    <submittedName>
        <fullName evidence="1">Isomerase</fullName>
    </submittedName>
</protein>
<proteinExistence type="predicted"/>
<keyword evidence="2" id="KW-1185">Reference proteome</keyword>
<dbReference type="AlphaFoldDB" id="A0A0N0GVC7"/>
<comment type="caution">
    <text evidence="1">The sequence shown here is derived from an EMBL/GenBank/DDBJ whole genome shotgun (WGS) entry which is preliminary data.</text>
</comment>
<evidence type="ECO:0000313" key="1">
    <source>
        <dbReference type="EMBL" id="KPC58830.1"/>
    </source>
</evidence>
<reference evidence="2" key="1">
    <citation type="submission" date="2015-07" db="EMBL/GenBank/DDBJ databases">
        <authorList>
            <person name="Ju K.-S."/>
            <person name="Doroghazi J.R."/>
            <person name="Metcalf W.W."/>
        </authorList>
    </citation>
    <scope>NUCLEOTIDE SEQUENCE [LARGE SCALE GENOMIC DNA]</scope>
    <source>
        <strain evidence="2">NRRL ISP-5002</strain>
    </source>
</reference>
<dbReference type="EMBL" id="LGKG01000196">
    <property type="protein sequence ID" value="KPC58830.1"/>
    <property type="molecule type" value="Genomic_DNA"/>
</dbReference>
<dbReference type="GO" id="GO:0008704">
    <property type="term" value="F:5-carboxymethyl-2-hydroxymuconate delta-isomerase activity"/>
    <property type="evidence" value="ECO:0007669"/>
    <property type="project" value="InterPro"/>
</dbReference>
<evidence type="ECO:0000313" key="2">
    <source>
        <dbReference type="Proteomes" id="UP000037982"/>
    </source>
</evidence>
<sequence>MPQILVDYDATLQDFLDRRRFARELHALAAQTVDGITVESCKTRFRCVDEAVIAHDEPQQSLIHVDFAILPGRTTEAKSALSRAVLDLVSSHTASATGVTVHASVDVRDLDASYTKRVVPATGQR</sequence>
<dbReference type="PATRIC" id="fig|66876.3.peg.8177"/>
<organism evidence="1 2">
    <name type="scientific">Streptomyces chattanoogensis</name>
    <dbReference type="NCBI Taxonomy" id="66876"/>
    <lineage>
        <taxon>Bacteria</taxon>
        <taxon>Bacillati</taxon>
        <taxon>Actinomycetota</taxon>
        <taxon>Actinomycetes</taxon>
        <taxon>Kitasatosporales</taxon>
        <taxon>Streptomycetaceae</taxon>
        <taxon>Streptomyces</taxon>
    </lineage>
</organism>